<dbReference type="Gene3D" id="3.30.450.60">
    <property type="match status" value="1"/>
</dbReference>
<evidence type="ECO:0000256" key="1">
    <source>
        <dbReference type="ARBA" id="ARBA00004308"/>
    </source>
</evidence>
<keyword evidence="2 5" id="KW-0813">Transport</keyword>
<evidence type="ECO:0000313" key="7">
    <source>
        <dbReference type="EMBL" id="KAJ5074101.1"/>
    </source>
</evidence>
<keyword evidence="8" id="KW-1185">Reference proteome</keyword>
<dbReference type="InterPro" id="IPR028565">
    <property type="entry name" value="MHD"/>
</dbReference>
<dbReference type="PANTHER" id="PTHR10529">
    <property type="entry name" value="AP COMPLEX SUBUNIT MU"/>
    <property type="match status" value="1"/>
</dbReference>
<dbReference type="PROSITE" id="PS51072">
    <property type="entry name" value="MHD"/>
    <property type="match status" value="1"/>
</dbReference>
<accession>A0A9Q0LK36</accession>
<protein>
    <submittedName>
        <fullName evidence="7">Ap-3 complex subunit mu-1</fullName>
    </submittedName>
</protein>
<proteinExistence type="inferred from homology"/>
<dbReference type="InterPro" id="IPR036168">
    <property type="entry name" value="AP2_Mu_C_sf"/>
</dbReference>
<evidence type="ECO:0000256" key="2">
    <source>
        <dbReference type="ARBA" id="ARBA00022448"/>
    </source>
</evidence>
<dbReference type="SUPFAM" id="SSF49447">
    <property type="entry name" value="Second domain of Mu2 adaptin subunit (ap50) of ap2 adaptor"/>
    <property type="match status" value="1"/>
</dbReference>
<dbReference type="GO" id="GO:0030131">
    <property type="term" value="C:clathrin adaptor complex"/>
    <property type="evidence" value="ECO:0007669"/>
    <property type="project" value="UniProtKB-UniRule"/>
</dbReference>
<dbReference type="Pfam" id="PF00928">
    <property type="entry name" value="Adap_comp_sub"/>
    <property type="match status" value="1"/>
</dbReference>
<dbReference type="CDD" id="cd09252">
    <property type="entry name" value="AP-3_Mu3_Cterm"/>
    <property type="match status" value="1"/>
</dbReference>
<dbReference type="GO" id="GO:0012505">
    <property type="term" value="C:endomembrane system"/>
    <property type="evidence" value="ECO:0007669"/>
    <property type="project" value="UniProtKB-SubCell"/>
</dbReference>
<dbReference type="EMBL" id="JAPDFW010000070">
    <property type="protein sequence ID" value="KAJ5074101.1"/>
    <property type="molecule type" value="Genomic_DNA"/>
</dbReference>
<dbReference type="InterPro" id="IPR001392">
    <property type="entry name" value="Clathrin_mu"/>
</dbReference>
<organism evidence="7 8">
    <name type="scientific">Anaeramoeba ignava</name>
    <name type="common">Anaerobic marine amoeba</name>
    <dbReference type="NCBI Taxonomy" id="1746090"/>
    <lineage>
        <taxon>Eukaryota</taxon>
        <taxon>Metamonada</taxon>
        <taxon>Anaeramoebidae</taxon>
        <taxon>Anaeramoeba</taxon>
    </lineage>
</organism>
<evidence type="ECO:0000256" key="5">
    <source>
        <dbReference type="PIRNR" id="PIRNR005992"/>
    </source>
</evidence>
<evidence type="ECO:0000259" key="6">
    <source>
        <dbReference type="PROSITE" id="PS51072"/>
    </source>
</evidence>
<dbReference type="Proteomes" id="UP001149090">
    <property type="component" value="Unassembled WGS sequence"/>
</dbReference>
<dbReference type="PIRSF" id="PIRSF005992">
    <property type="entry name" value="Clathrin_mu"/>
    <property type="match status" value="1"/>
</dbReference>
<dbReference type="OMA" id="INVHFTI"/>
<dbReference type="PRINTS" id="PR00314">
    <property type="entry name" value="CLATHRINADPT"/>
</dbReference>
<feature type="domain" description="MHD" evidence="6">
    <location>
        <begin position="168"/>
        <end position="405"/>
    </location>
</feature>
<evidence type="ECO:0000256" key="3">
    <source>
        <dbReference type="ARBA" id="ARBA00022927"/>
    </source>
</evidence>
<dbReference type="Gene3D" id="2.60.40.1170">
    <property type="entry name" value="Mu homology domain, subdomain B"/>
    <property type="match status" value="2"/>
</dbReference>
<dbReference type="Pfam" id="PF01217">
    <property type="entry name" value="Clat_adaptor_s"/>
    <property type="match status" value="1"/>
</dbReference>
<evidence type="ECO:0000313" key="8">
    <source>
        <dbReference type="Proteomes" id="UP001149090"/>
    </source>
</evidence>
<dbReference type="InterPro" id="IPR050431">
    <property type="entry name" value="Adaptor_comp_med_subunit"/>
</dbReference>
<dbReference type="GO" id="GO:0016192">
    <property type="term" value="P:vesicle-mediated transport"/>
    <property type="evidence" value="ECO:0007669"/>
    <property type="project" value="InterPro"/>
</dbReference>
<dbReference type="CDD" id="cd14837">
    <property type="entry name" value="AP3_Mu_N"/>
    <property type="match status" value="1"/>
</dbReference>
<dbReference type="AlphaFoldDB" id="A0A9Q0LK36"/>
<reference evidence="7" key="1">
    <citation type="submission" date="2022-10" db="EMBL/GenBank/DDBJ databases">
        <title>Novel sulphate-reducing endosymbionts in the free-living metamonad Anaeramoeba.</title>
        <authorList>
            <person name="Jerlstrom-Hultqvist J."/>
            <person name="Cepicka I."/>
            <person name="Gallot-Lavallee L."/>
            <person name="Salas-Leiva D."/>
            <person name="Curtis B.A."/>
            <person name="Zahonova K."/>
            <person name="Pipaliya S."/>
            <person name="Dacks J."/>
            <person name="Roger A.J."/>
        </authorList>
    </citation>
    <scope>NUCLEOTIDE SEQUENCE</scope>
    <source>
        <strain evidence="7">BMAN</strain>
    </source>
</reference>
<comment type="similarity">
    <text evidence="5">Belongs to the adaptor complexes medium subunit family.</text>
</comment>
<sequence>MIKTLFLINNNGDVIIEKHWRGLTPRSVAQYFWNEISNYENKKDAKPIIQTQKETLIFIERVDMYYLAVIPIEGSPLMVVEFLDRLSQIFAKFFGKMPTEDVIKENFVIIYELLDEMMDNGFPLTTEPSVLEEMINISKQRSVKSSDLIPTGSLSNTPWRKPGIKHSPNEILIDFIERIDTIIEVNGTPVTTEIDAKALVDCRLSGMPELTMSFNQPRLVEDISFHPCVRYNHWEQYQKVNFVPPDGEFQLLTYSIKSPNIQVPIYSDPIFKWEKNKGVLDLKIGIKNNQEKPVENVSIIIPFPKNIEKPKLVCSDGSVLFDESSKKIKWKIGKLKERASHLSGTIPLTPDTAPPEERPTALAEFRVVSLSASGLKVDRIDLHNENYKVFKGVRFITEAGNFQIRF</sequence>
<dbReference type="InterPro" id="IPR022775">
    <property type="entry name" value="AP_mu_sigma_su"/>
</dbReference>
<comment type="subcellular location">
    <subcellularLocation>
        <location evidence="1">Endomembrane system</location>
    </subcellularLocation>
</comment>
<comment type="caution">
    <text evidence="7">The sequence shown here is derived from an EMBL/GenBank/DDBJ whole genome shotgun (WGS) entry which is preliminary data.</text>
</comment>
<gene>
    <name evidence="7" type="ORF">M0811_00729</name>
</gene>
<dbReference type="SUPFAM" id="SSF64356">
    <property type="entry name" value="SNARE-like"/>
    <property type="match status" value="1"/>
</dbReference>
<dbReference type="OrthoDB" id="870at2759"/>
<keyword evidence="4" id="KW-0472">Membrane</keyword>
<dbReference type="FunFam" id="3.30.450.60:FF:000002">
    <property type="entry name" value="AP-2 complex subunit mu, putative"/>
    <property type="match status" value="1"/>
</dbReference>
<dbReference type="InterPro" id="IPR011012">
    <property type="entry name" value="Longin-like_dom_sf"/>
</dbReference>
<keyword evidence="3 5" id="KW-0653">Protein transport</keyword>
<dbReference type="GO" id="GO:0006886">
    <property type="term" value="P:intracellular protein transport"/>
    <property type="evidence" value="ECO:0007669"/>
    <property type="project" value="UniProtKB-UniRule"/>
</dbReference>
<name>A0A9Q0LK36_ANAIG</name>
<evidence type="ECO:0000256" key="4">
    <source>
        <dbReference type="ARBA" id="ARBA00023136"/>
    </source>
</evidence>